<dbReference type="EMBL" id="AVOT02092999">
    <property type="protein sequence ID" value="MBW0573871.1"/>
    <property type="molecule type" value="Genomic_DNA"/>
</dbReference>
<name>A0A9Q3K4M2_9BASI</name>
<sequence>MPQETANKNSCKHTQDAQKFLFTPTKGMAKIYGTARKMTVCLDNGENPLIMDSGAHCSIVAKDYLDRYFTNWENQLFPTKAKNFKSASGKMNSIGTIIKEIIKTHKKGNFRINPEFVLVYEDHIKGFFLGTDYQRMYVIDIYNSKNRHIPIGTNKEKKFSLDIYQVSAQDPLEKLLKEFIEGKFSTSLTNKQKLTLPKIPRKNRQAFAIGEEQLGNITGHYIELYLGGERPFPGSLKTRNEIEKHINELLDMHVIKKIGHNEIVEIATPVLIIWNDGKSRPYPLERDEVKIWQHLLQHPLSL</sequence>
<proteinExistence type="predicted"/>
<gene>
    <name evidence="1" type="ORF">O181_113586</name>
</gene>
<accession>A0A9Q3K4M2</accession>
<keyword evidence="2" id="KW-1185">Reference proteome</keyword>
<comment type="caution">
    <text evidence="1">The sequence shown here is derived from an EMBL/GenBank/DDBJ whole genome shotgun (WGS) entry which is preliminary data.</text>
</comment>
<evidence type="ECO:0000313" key="2">
    <source>
        <dbReference type="Proteomes" id="UP000765509"/>
    </source>
</evidence>
<dbReference type="Proteomes" id="UP000765509">
    <property type="component" value="Unassembled WGS sequence"/>
</dbReference>
<dbReference type="AlphaFoldDB" id="A0A9Q3K4M2"/>
<protein>
    <submittedName>
        <fullName evidence="1">Uncharacterized protein</fullName>
    </submittedName>
</protein>
<evidence type="ECO:0000313" key="1">
    <source>
        <dbReference type="EMBL" id="MBW0573871.1"/>
    </source>
</evidence>
<organism evidence="1 2">
    <name type="scientific">Austropuccinia psidii MF-1</name>
    <dbReference type="NCBI Taxonomy" id="1389203"/>
    <lineage>
        <taxon>Eukaryota</taxon>
        <taxon>Fungi</taxon>
        <taxon>Dikarya</taxon>
        <taxon>Basidiomycota</taxon>
        <taxon>Pucciniomycotina</taxon>
        <taxon>Pucciniomycetes</taxon>
        <taxon>Pucciniales</taxon>
        <taxon>Sphaerophragmiaceae</taxon>
        <taxon>Austropuccinia</taxon>
    </lineage>
</organism>
<reference evidence="1" key="1">
    <citation type="submission" date="2021-03" db="EMBL/GenBank/DDBJ databases">
        <title>Draft genome sequence of rust myrtle Austropuccinia psidii MF-1, a brazilian biotype.</title>
        <authorList>
            <person name="Quecine M.C."/>
            <person name="Pachon D.M.R."/>
            <person name="Bonatelli M.L."/>
            <person name="Correr F.H."/>
            <person name="Franceschini L.M."/>
            <person name="Leite T.F."/>
            <person name="Margarido G.R.A."/>
            <person name="Almeida C.A."/>
            <person name="Ferrarezi J.A."/>
            <person name="Labate C.A."/>
        </authorList>
    </citation>
    <scope>NUCLEOTIDE SEQUENCE</scope>
    <source>
        <strain evidence="1">MF-1</strain>
    </source>
</reference>